<feature type="region of interest" description="Disordered" evidence="1">
    <location>
        <begin position="1"/>
        <end position="53"/>
    </location>
</feature>
<comment type="caution">
    <text evidence="2">The sequence shown here is derived from an EMBL/GenBank/DDBJ whole genome shotgun (WGS) entry which is preliminary data.</text>
</comment>
<sequence>MTKKSAALGSAPRRSPDLPPSPPGETAFRGRWRARPNQPPATRSTATQPSAVNLRNGSYEFVPGRCQEEGLFPAHIPTVSHMSQNKWN</sequence>
<organism evidence="2 3">
    <name type="scientific">Muraenolepis orangiensis</name>
    <name type="common">Patagonian moray cod</name>
    <dbReference type="NCBI Taxonomy" id="630683"/>
    <lineage>
        <taxon>Eukaryota</taxon>
        <taxon>Metazoa</taxon>
        <taxon>Chordata</taxon>
        <taxon>Craniata</taxon>
        <taxon>Vertebrata</taxon>
        <taxon>Euteleostomi</taxon>
        <taxon>Actinopterygii</taxon>
        <taxon>Neopterygii</taxon>
        <taxon>Teleostei</taxon>
        <taxon>Neoteleostei</taxon>
        <taxon>Acanthomorphata</taxon>
        <taxon>Zeiogadaria</taxon>
        <taxon>Gadariae</taxon>
        <taxon>Gadiformes</taxon>
        <taxon>Muraenolepidoidei</taxon>
        <taxon>Muraenolepididae</taxon>
        <taxon>Muraenolepis</taxon>
    </lineage>
</organism>
<evidence type="ECO:0000256" key="1">
    <source>
        <dbReference type="SAM" id="MobiDB-lite"/>
    </source>
</evidence>
<gene>
    <name evidence="2" type="ORF">NHX12_013823</name>
</gene>
<evidence type="ECO:0000313" key="2">
    <source>
        <dbReference type="EMBL" id="KAJ3585101.1"/>
    </source>
</evidence>
<protein>
    <submittedName>
        <fullName evidence="2">Uncharacterized protein</fullName>
    </submittedName>
</protein>
<keyword evidence="3" id="KW-1185">Reference proteome</keyword>
<dbReference type="Proteomes" id="UP001148018">
    <property type="component" value="Unassembled WGS sequence"/>
</dbReference>
<proteinExistence type="predicted"/>
<dbReference type="AlphaFoldDB" id="A0A9Q0I684"/>
<accession>A0A9Q0I684</accession>
<name>A0A9Q0I684_9TELE</name>
<reference evidence="2" key="1">
    <citation type="submission" date="2022-07" db="EMBL/GenBank/DDBJ databases">
        <title>Chromosome-level genome of Muraenolepis orangiensis.</title>
        <authorList>
            <person name="Kim J."/>
        </authorList>
    </citation>
    <scope>NUCLEOTIDE SEQUENCE</scope>
    <source>
        <strain evidence="2">KU_S4_2022</strain>
        <tissue evidence="2">Muscle</tissue>
    </source>
</reference>
<feature type="compositionally biased region" description="Polar residues" evidence="1">
    <location>
        <begin position="40"/>
        <end position="53"/>
    </location>
</feature>
<evidence type="ECO:0000313" key="3">
    <source>
        <dbReference type="Proteomes" id="UP001148018"/>
    </source>
</evidence>
<dbReference type="EMBL" id="JANIIK010000118">
    <property type="protein sequence ID" value="KAJ3585101.1"/>
    <property type="molecule type" value="Genomic_DNA"/>
</dbReference>